<reference evidence="2 3" key="1">
    <citation type="journal article" date="2018" name="IMA Fungus">
        <title>IMA Genome-F 10: Nine draft genome sequences of Claviceps purpurea s.lat., including C. arundinis, C. humidiphila, and C. cf. spartinae, pseudomolecules for the pitch canker pathogen Fusarium circinatum, draft genome of Davidsoniella eucalypti, Grosmannia galeiformis, Quambalaria eucalypti, and Teratosphaeria destructans.</title>
        <authorList>
            <person name="Wingfield B.D."/>
            <person name="Liu M."/>
            <person name="Nguyen H.D."/>
            <person name="Lane F.A."/>
            <person name="Morgan S.W."/>
            <person name="De Vos L."/>
            <person name="Wilken P.M."/>
            <person name="Duong T.A."/>
            <person name="Aylward J."/>
            <person name="Coetzee M.P."/>
            <person name="Dadej K."/>
            <person name="De Beer Z.W."/>
            <person name="Findlay W."/>
            <person name="Havenga M."/>
            <person name="Kolarik M."/>
            <person name="Menzies J.G."/>
            <person name="Naidoo K."/>
            <person name="Pochopski O."/>
            <person name="Shoukouhi P."/>
            <person name="Santana Q.C."/>
            <person name="Seifert K.A."/>
            <person name="Soal N."/>
            <person name="Steenkamp E.T."/>
            <person name="Tatham C.T."/>
            <person name="van der Nest M.A."/>
            <person name="Wingfield M.J."/>
        </authorList>
    </citation>
    <scope>NUCLEOTIDE SEQUENCE [LARGE SCALE GENOMIC DNA]</scope>
    <source>
        <strain evidence="2">CMW44962</strain>
    </source>
</reference>
<evidence type="ECO:0000256" key="1">
    <source>
        <dbReference type="SAM" id="MobiDB-lite"/>
    </source>
</evidence>
<protein>
    <recommendedName>
        <fullName evidence="4">Thymidylate kinase</fullName>
    </recommendedName>
</protein>
<dbReference type="OrthoDB" id="425602at2759"/>
<evidence type="ECO:0000313" key="3">
    <source>
        <dbReference type="Proteomes" id="UP001138500"/>
    </source>
</evidence>
<keyword evidence="3" id="KW-1185">Reference proteome</keyword>
<sequence length="405" mass="43024">MATHAPIARVPFAPLDSQRLQRLASAKNRQNGLISKPAHSAGKIYSSTNLKSTATPPPKRLASSLDRDFDIYDGENVDPAAAALSSPSKKSKSSDFTFSLAKSTASMPPPATIPSRLSTPIRANLASPRATLTAPAGRSPKRKLGAGRRVSAPFKRIDPPTFARNSSASSLMPFSLDAAISNTLGKDTRPIAGSTVQESTPKNWFFDIYEDSPDEEAATLMEHSTLTLDLSSDDEDSKPRDERGKENMAPEGYDAPTASRPAGESTDAAVISEAKRVKKADIIRKKVLKPDEMDDGMRSPLSDLETDDFFPEGLNKDSHVIIPPTPAKDAAQAKDVALFAAPVACTGDSTSRASSGITDAPVVTKIGDVKGEIVIFEDDFEPSVSRMSAVMTPAKGVTDENATPA</sequence>
<dbReference type="EMBL" id="RIBY02002567">
    <property type="protein sequence ID" value="KAH9809307.1"/>
    <property type="molecule type" value="Genomic_DNA"/>
</dbReference>
<gene>
    <name evidence="2" type="ORF">Tdes44962_MAKER06167</name>
</gene>
<dbReference type="Proteomes" id="UP001138500">
    <property type="component" value="Unassembled WGS sequence"/>
</dbReference>
<feature type="region of interest" description="Disordered" evidence="1">
    <location>
        <begin position="25"/>
        <end position="64"/>
    </location>
</feature>
<reference evidence="2 3" key="2">
    <citation type="journal article" date="2021" name="Curr. Genet.">
        <title>Genetic response to nitrogen starvation in the aggressive Eucalyptus foliar pathogen Teratosphaeria destructans.</title>
        <authorList>
            <person name="Havenga M."/>
            <person name="Wingfield B.D."/>
            <person name="Wingfield M.J."/>
            <person name="Dreyer L.L."/>
            <person name="Roets F."/>
            <person name="Aylward J."/>
        </authorList>
    </citation>
    <scope>NUCLEOTIDE SEQUENCE [LARGE SCALE GENOMIC DNA]</scope>
    <source>
        <strain evidence="2">CMW44962</strain>
    </source>
</reference>
<feature type="region of interest" description="Disordered" evidence="1">
    <location>
        <begin position="126"/>
        <end position="148"/>
    </location>
</feature>
<evidence type="ECO:0000313" key="2">
    <source>
        <dbReference type="EMBL" id="KAH9809307.1"/>
    </source>
</evidence>
<organism evidence="2 3">
    <name type="scientific">Teratosphaeria destructans</name>
    <dbReference type="NCBI Taxonomy" id="418781"/>
    <lineage>
        <taxon>Eukaryota</taxon>
        <taxon>Fungi</taxon>
        <taxon>Dikarya</taxon>
        <taxon>Ascomycota</taxon>
        <taxon>Pezizomycotina</taxon>
        <taxon>Dothideomycetes</taxon>
        <taxon>Dothideomycetidae</taxon>
        <taxon>Mycosphaerellales</taxon>
        <taxon>Teratosphaeriaceae</taxon>
        <taxon>Teratosphaeria</taxon>
    </lineage>
</organism>
<proteinExistence type="predicted"/>
<comment type="caution">
    <text evidence="2">The sequence shown here is derived from an EMBL/GenBank/DDBJ whole genome shotgun (WGS) entry which is preliminary data.</text>
</comment>
<name>A0A9W7VXQ3_9PEZI</name>
<evidence type="ECO:0008006" key="4">
    <source>
        <dbReference type="Google" id="ProtNLM"/>
    </source>
</evidence>
<dbReference type="AlphaFoldDB" id="A0A9W7VXQ3"/>
<feature type="region of interest" description="Disordered" evidence="1">
    <location>
        <begin position="225"/>
        <end position="266"/>
    </location>
</feature>
<accession>A0A9W7VXQ3</accession>
<feature type="compositionally biased region" description="Polar residues" evidence="1">
    <location>
        <begin position="45"/>
        <end position="54"/>
    </location>
</feature>
<feature type="compositionally biased region" description="Basic and acidic residues" evidence="1">
    <location>
        <begin position="237"/>
        <end position="248"/>
    </location>
</feature>